<organism evidence="3 4">
    <name type="scientific">Roseomonas acroporae</name>
    <dbReference type="NCBI Taxonomy" id="2937791"/>
    <lineage>
        <taxon>Bacteria</taxon>
        <taxon>Pseudomonadati</taxon>
        <taxon>Pseudomonadota</taxon>
        <taxon>Alphaproteobacteria</taxon>
        <taxon>Acetobacterales</taxon>
        <taxon>Roseomonadaceae</taxon>
        <taxon>Roseomonas</taxon>
    </lineage>
</organism>
<comment type="caution">
    <text evidence="3">The sequence shown here is derived from an EMBL/GenBank/DDBJ whole genome shotgun (WGS) entry which is preliminary data.</text>
</comment>
<evidence type="ECO:0000313" key="4">
    <source>
        <dbReference type="Proteomes" id="UP001139516"/>
    </source>
</evidence>
<dbReference type="Gene3D" id="3.10.129.10">
    <property type="entry name" value="Hotdog Thioesterase"/>
    <property type="match status" value="1"/>
</dbReference>
<accession>A0A9X2BXG4</accession>
<dbReference type="EMBL" id="JALPRX010000111">
    <property type="protein sequence ID" value="MCK8787211.1"/>
    <property type="molecule type" value="Genomic_DNA"/>
</dbReference>
<dbReference type="Pfam" id="PF13279">
    <property type="entry name" value="4HBT_2"/>
    <property type="match status" value="1"/>
</dbReference>
<comment type="similarity">
    <text evidence="1">Belongs to the 4-hydroxybenzoyl-CoA thioesterase family.</text>
</comment>
<dbReference type="GO" id="GO:0047617">
    <property type="term" value="F:fatty acyl-CoA hydrolase activity"/>
    <property type="evidence" value="ECO:0007669"/>
    <property type="project" value="TreeGrafter"/>
</dbReference>
<dbReference type="Proteomes" id="UP001139516">
    <property type="component" value="Unassembled WGS sequence"/>
</dbReference>
<dbReference type="InterPro" id="IPR050563">
    <property type="entry name" value="4-hydroxybenzoyl-CoA_TE"/>
</dbReference>
<dbReference type="PANTHER" id="PTHR31793:SF27">
    <property type="entry name" value="NOVEL THIOESTERASE SUPERFAMILY DOMAIN AND SAPOSIN A-TYPE DOMAIN CONTAINING PROTEIN (0610012H03RIK)"/>
    <property type="match status" value="1"/>
</dbReference>
<dbReference type="InterPro" id="IPR029069">
    <property type="entry name" value="HotDog_dom_sf"/>
</dbReference>
<proteinExistence type="inferred from homology"/>
<dbReference type="PANTHER" id="PTHR31793">
    <property type="entry name" value="4-HYDROXYBENZOYL-COA THIOESTERASE FAMILY MEMBER"/>
    <property type="match status" value="1"/>
</dbReference>
<dbReference type="RefSeq" id="WP_248669266.1">
    <property type="nucleotide sequence ID" value="NZ_JALPRX010000111.1"/>
</dbReference>
<dbReference type="AlphaFoldDB" id="A0A9X2BXG4"/>
<keyword evidence="2" id="KW-0378">Hydrolase</keyword>
<protein>
    <submittedName>
        <fullName evidence="3">Acyl-CoA thioesterase</fullName>
    </submittedName>
</protein>
<keyword evidence="4" id="KW-1185">Reference proteome</keyword>
<dbReference type="CDD" id="cd00586">
    <property type="entry name" value="4HBT"/>
    <property type="match status" value="1"/>
</dbReference>
<evidence type="ECO:0000313" key="3">
    <source>
        <dbReference type="EMBL" id="MCK8787211.1"/>
    </source>
</evidence>
<gene>
    <name evidence="3" type="ORF">M0638_22825</name>
</gene>
<evidence type="ECO:0000256" key="1">
    <source>
        <dbReference type="ARBA" id="ARBA00005953"/>
    </source>
</evidence>
<name>A0A9X2BXG4_9PROT</name>
<dbReference type="SUPFAM" id="SSF54637">
    <property type="entry name" value="Thioesterase/thiol ester dehydrase-isomerase"/>
    <property type="match status" value="1"/>
</dbReference>
<evidence type="ECO:0000256" key="2">
    <source>
        <dbReference type="ARBA" id="ARBA00022801"/>
    </source>
</evidence>
<reference evidence="3" key="1">
    <citation type="submission" date="2022-04" db="EMBL/GenBank/DDBJ databases">
        <title>Roseomonas acroporae sp. nov., isolated from coral Acropora digitifera.</title>
        <authorList>
            <person name="Sun H."/>
        </authorList>
    </citation>
    <scope>NUCLEOTIDE SEQUENCE</scope>
    <source>
        <strain evidence="3">NAR14</strain>
    </source>
</reference>
<sequence length="146" mass="15834">MSDGRAPLPTPERYPFWTEEKLRFGDTDLLGHINNSAYSVFCESGRVEMLRQVRGGVVMGDSFIVIVRLAIDFRQELHYPGTVRVGSAVTRIGNTSFTVEQGLFGAPGCVATSEAVCVLLGTDTRRPVPIPEAERAQLLALAPLAG</sequence>